<dbReference type="AlphaFoldDB" id="A0A0A9A6P2"/>
<accession>A0A0A9A6P2</accession>
<sequence>MQKKYNVHHLFFHSFQKQFCSSGLVAKNLSLSISL</sequence>
<reference evidence="1" key="2">
    <citation type="journal article" date="2015" name="Data Brief">
        <title>Shoot transcriptome of the giant reed, Arundo donax.</title>
        <authorList>
            <person name="Barrero R.A."/>
            <person name="Guerrero F.D."/>
            <person name="Moolhuijzen P."/>
            <person name="Goolsby J.A."/>
            <person name="Tidwell J."/>
            <person name="Bellgard S.E."/>
            <person name="Bellgard M.I."/>
        </authorList>
    </citation>
    <scope>NUCLEOTIDE SEQUENCE</scope>
    <source>
        <tissue evidence="1">Shoot tissue taken approximately 20 cm above the soil surface</tissue>
    </source>
</reference>
<name>A0A0A9A6P2_ARUDO</name>
<organism evidence="1">
    <name type="scientific">Arundo donax</name>
    <name type="common">Giant reed</name>
    <name type="synonym">Donax arundinaceus</name>
    <dbReference type="NCBI Taxonomy" id="35708"/>
    <lineage>
        <taxon>Eukaryota</taxon>
        <taxon>Viridiplantae</taxon>
        <taxon>Streptophyta</taxon>
        <taxon>Embryophyta</taxon>
        <taxon>Tracheophyta</taxon>
        <taxon>Spermatophyta</taxon>
        <taxon>Magnoliopsida</taxon>
        <taxon>Liliopsida</taxon>
        <taxon>Poales</taxon>
        <taxon>Poaceae</taxon>
        <taxon>PACMAD clade</taxon>
        <taxon>Arundinoideae</taxon>
        <taxon>Arundineae</taxon>
        <taxon>Arundo</taxon>
    </lineage>
</organism>
<protein>
    <submittedName>
        <fullName evidence="1">Uncharacterized protein</fullName>
    </submittedName>
</protein>
<dbReference type="EMBL" id="GBRH01255193">
    <property type="protein sequence ID" value="JAD42702.1"/>
    <property type="molecule type" value="Transcribed_RNA"/>
</dbReference>
<evidence type="ECO:0000313" key="1">
    <source>
        <dbReference type="EMBL" id="JAD42702.1"/>
    </source>
</evidence>
<reference evidence="1" key="1">
    <citation type="submission" date="2014-09" db="EMBL/GenBank/DDBJ databases">
        <authorList>
            <person name="Magalhaes I.L.F."/>
            <person name="Oliveira U."/>
            <person name="Santos F.R."/>
            <person name="Vidigal T.H.D.A."/>
            <person name="Brescovit A.D."/>
            <person name="Santos A.J."/>
        </authorList>
    </citation>
    <scope>NUCLEOTIDE SEQUENCE</scope>
    <source>
        <tissue evidence="1">Shoot tissue taken approximately 20 cm above the soil surface</tissue>
    </source>
</reference>
<proteinExistence type="predicted"/>